<feature type="transmembrane region" description="Helical" evidence="5">
    <location>
        <begin position="141"/>
        <end position="165"/>
    </location>
</feature>
<dbReference type="SUPFAM" id="SSF103473">
    <property type="entry name" value="MFS general substrate transporter"/>
    <property type="match status" value="1"/>
</dbReference>
<comment type="subcellular location">
    <subcellularLocation>
        <location evidence="1">Cell membrane</location>
        <topology evidence="1">Multi-pass membrane protein</topology>
    </subcellularLocation>
</comment>
<keyword evidence="2 5" id="KW-0812">Transmembrane</keyword>
<feature type="transmembrane region" description="Helical" evidence="5">
    <location>
        <begin position="458"/>
        <end position="478"/>
    </location>
</feature>
<keyword evidence="4 5" id="KW-0472">Membrane</keyword>
<evidence type="ECO:0000256" key="5">
    <source>
        <dbReference type="SAM" id="Phobius"/>
    </source>
</evidence>
<evidence type="ECO:0000313" key="7">
    <source>
        <dbReference type="EMBL" id="UZJ23977.1"/>
    </source>
</evidence>
<evidence type="ECO:0000256" key="1">
    <source>
        <dbReference type="ARBA" id="ARBA00004651"/>
    </source>
</evidence>
<dbReference type="PROSITE" id="PS00217">
    <property type="entry name" value="SUGAR_TRANSPORT_2"/>
    <property type="match status" value="1"/>
</dbReference>
<feature type="transmembrane region" description="Helical" evidence="5">
    <location>
        <begin position="171"/>
        <end position="195"/>
    </location>
</feature>
<dbReference type="PROSITE" id="PS50850">
    <property type="entry name" value="MFS"/>
    <property type="match status" value="1"/>
</dbReference>
<name>A0ABY6NX54_9NOCA</name>
<dbReference type="Gene3D" id="1.20.1720.10">
    <property type="entry name" value="Multidrug resistance protein D"/>
    <property type="match status" value="1"/>
</dbReference>
<protein>
    <submittedName>
        <fullName evidence="7">MFS transporter</fullName>
    </submittedName>
</protein>
<reference evidence="7" key="1">
    <citation type="submission" date="2022-10" db="EMBL/GenBank/DDBJ databases">
        <title>Rhodococcus sp.75.</title>
        <authorList>
            <person name="Sun M."/>
        </authorList>
    </citation>
    <scope>NUCLEOTIDE SEQUENCE</scope>
    <source>
        <strain evidence="7">75</strain>
    </source>
</reference>
<dbReference type="CDD" id="cd17321">
    <property type="entry name" value="MFS_MMR_MDR_like"/>
    <property type="match status" value="1"/>
</dbReference>
<dbReference type="InterPro" id="IPR036259">
    <property type="entry name" value="MFS_trans_sf"/>
</dbReference>
<accession>A0ABY6NX54</accession>
<dbReference type="RefSeq" id="WP_265382084.1">
    <property type="nucleotide sequence ID" value="NZ_CP110615.1"/>
</dbReference>
<dbReference type="InterPro" id="IPR005829">
    <property type="entry name" value="Sugar_transporter_CS"/>
</dbReference>
<evidence type="ECO:0000256" key="3">
    <source>
        <dbReference type="ARBA" id="ARBA00022989"/>
    </source>
</evidence>
<feature type="transmembrane region" description="Helical" evidence="5">
    <location>
        <begin position="238"/>
        <end position="256"/>
    </location>
</feature>
<dbReference type="InterPro" id="IPR011701">
    <property type="entry name" value="MFS"/>
</dbReference>
<feature type="transmembrane region" description="Helical" evidence="5">
    <location>
        <begin position="108"/>
        <end position="129"/>
    </location>
</feature>
<feature type="transmembrane region" description="Helical" evidence="5">
    <location>
        <begin position="344"/>
        <end position="368"/>
    </location>
</feature>
<gene>
    <name evidence="7" type="ORF">RHODO2019_12385</name>
</gene>
<feature type="transmembrane region" description="Helical" evidence="5">
    <location>
        <begin position="427"/>
        <end position="446"/>
    </location>
</feature>
<evidence type="ECO:0000259" key="6">
    <source>
        <dbReference type="PROSITE" id="PS50850"/>
    </source>
</evidence>
<dbReference type="Pfam" id="PF07690">
    <property type="entry name" value="MFS_1"/>
    <property type="match status" value="1"/>
</dbReference>
<feature type="domain" description="Major facilitator superfamily (MFS) profile" evidence="6">
    <location>
        <begin position="17"/>
        <end position="485"/>
    </location>
</feature>
<dbReference type="PANTHER" id="PTHR42718">
    <property type="entry name" value="MAJOR FACILITATOR SUPERFAMILY MULTIDRUG TRANSPORTER MFSC"/>
    <property type="match status" value="1"/>
</dbReference>
<sequence>MADAGTDGVLDPRRWRALGVAITALFMTLLDLSIVNVALPSIRDGLGAGVSEVQWVVSGYALAFGMVPIIAGRLGDDRGRRFMLLLGIAGFVLTSLVVGLAPTPGVLIAGRVLQGISGGLINPQVSGLIQQLFPRQERGRAFGVLGGAVGVATATGPVLGGAIIGLGGADLGWRLTFLVNVPVGVASFVLCRAWLPGDPVRTTTIRRPLDLTGAGLLALGVLALLFPAVQYDSSRDPRLAFLLLPAAAVLAAFVLWERGPAARSGYPLIDLGLFRIRSYADGLGVALLYFAAFTGTPLVLSLFLQEGLGFSALRSGLTASSFAVGSAVSALVGGRLVNRFGGRLLVGALGLFVVGVAGAVAVVLVLAGEVPDDRLALLLTGPLLVAGLGGGSVITPNQTLSLSEVDSVGGSTAGGTLQTAQRVGSSLGTAVISAVFYAGAAGVVATGGGQGDAGYGRAYASSLLVAVGFSLAALGLALRSVRRRPTG</sequence>
<evidence type="ECO:0000256" key="2">
    <source>
        <dbReference type="ARBA" id="ARBA00022692"/>
    </source>
</evidence>
<feature type="transmembrane region" description="Helical" evidence="5">
    <location>
        <begin position="374"/>
        <end position="394"/>
    </location>
</feature>
<feature type="transmembrane region" description="Helical" evidence="5">
    <location>
        <begin position="55"/>
        <end position="75"/>
    </location>
</feature>
<proteinExistence type="predicted"/>
<organism evidence="7 8">
    <name type="scientific">Rhodococcus antarcticus</name>
    <dbReference type="NCBI Taxonomy" id="2987751"/>
    <lineage>
        <taxon>Bacteria</taxon>
        <taxon>Bacillati</taxon>
        <taxon>Actinomycetota</taxon>
        <taxon>Actinomycetes</taxon>
        <taxon>Mycobacteriales</taxon>
        <taxon>Nocardiaceae</taxon>
        <taxon>Rhodococcus</taxon>
    </lineage>
</organism>
<feature type="transmembrane region" description="Helical" evidence="5">
    <location>
        <begin position="82"/>
        <end position="102"/>
    </location>
</feature>
<feature type="transmembrane region" description="Helical" evidence="5">
    <location>
        <begin position="207"/>
        <end position="226"/>
    </location>
</feature>
<dbReference type="InterPro" id="IPR020846">
    <property type="entry name" value="MFS_dom"/>
</dbReference>
<dbReference type="EMBL" id="CP110615">
    <property type="protein sequence ID" value="UZJ23977.1"/>
    <property type="molecule type" value="Genomic_DNA"/>
</dbReference>
<dbReference type="Gene3D" id="1.20.1250.20">
    <property type="entry name" value="MFS general substrate transporter like domains"/>
    <property type="match status" value="1"/>
</dbReference>
<evidence type="ECO:0000256" key="4">
    <source>
        <dbReference type="ARBA" id="ARBA00023136"/>
    </source>
</evidence>
<dbReference type="Proteomes" id="UP001164965">
    <property type="component" value="Chromosome"/>
</dbReference>
<dbReference type="PRINTS" id="PR01036">
    <property type="entry name" value="TCRTETB"/>
</dbReference>
<dbReference type="PANTHER" id="PTHR42718:SF39">
    <property type="entry name" value="ACTINORHODIN TRANSPORTER-RELATED"/>
    <property type="match status" value="1"/>
</dbReference>
<feature type="transmembrane region" description="Helical" evidence="5">
    <location>
        <begin position="283"/>
        <end position="304"/>
    </location>
</feature>
<feature type="transmembrane region" description="Helical" evidence="5">
    <location>
        <begin position="17"/>
        <end position="35"/>
    </location>
</feature>
<evidence type="ECO:0000313" key="8">
    <source>
        <dbReference type="Proteomes" id="UP001164965"/>
    </source>
</evidence>
<keyword evidence="3 5" id="KW-1133">Transmembrane helix</keyword>
<feature type="transmembrane region" description="Helical" evidence="5">
    <location>
        <begin position="316"/>
        <end position="337"/>
    </location>
</feature>
<keyword evidence="8" id="KW-1185">Reference proteome</keyword>